<evidence type="ECO:0000313" key="2">
    <source>
        <dbReference type="EMBL" id="KAJ3842186.1"/>
    </source>
</evidence>
<accession>A0AA38PGB0</accession>
<name>A0AA38PGB0_9AGAR</name>
<reference evidence="2" key="1">
    <citation type="submission" date="2022-08" db="EMBL/GenBank/DDBJ databases">
        <authorList>
            <consortium name="DOE Joint Genome Institute"/>
            <person name="Min B."/>
            <person name="Riley R."/>
            <person name="Sierra-Patev S."/>
            <person name="Naranjo-Ortiz M."/>
            <person name="Looney B."/>
            <person name="Konkel Z."/>
            <person name="Slot J.C."/>
            <person name="Sakamoto Y."/>
            <person name="Steenwyk J.L."/>
            <person name="Rokas A."/>
            <person name="Carro J."/>
            <person name="Camarero S."/>
            <person name="Ferreira P."/>
            <person name="Molpeceres G."/>
            <person name="Ruiz-Duenas F.J."/>
            <person name="Serrano A."/>
            <person name="Henrissat B."/>
            <person name="Drula E."/>
            <person name="Hughes K.W."/>
            <person name="Mata J.L."/>
            <person name="Ishikawa N.K."/>
            <person name="Vargas-Isla R."/>
            <person name="Ushijima S."/>
            <person name="Smith C.A."/>
            <person name="Ahrendt S."/>
            <person name="Andreopoulos W."/>
            <person name="He G."/>
            <person name="Labutti K."/>
            <person name="Lipzen A."/>
            <person name="Ng V."/>
            <person name="Sandor L."/>
            <person name="Barry K."/>
            <person name="Martinez A.T."/>
            <person name="Xiao Y."/>
            <person name="Gibbons J.G."/>
            <person name="Terashima K."/>
            <person name="Hibbett D.S."/>
            <person name="Grigoriev I.V."/>
        </authorList>
    </citation>
    <scope>NUCLEOTIDE SEQUENCE</scope>
    <source>
        <strain evidence="2">TFB9207</strain>
    </source>
</reference>
<keyword evidence="3" id="KW-1185">Reference proteome</keyword>
<sequence>MATNLEYDPSKVHCPDFASADYDFMRVALIGDVNSPDITTDEQAAQRLASQWLATNRALRDRYQAEQQQIQALEEQRAQEAADAERKRLEEEKQDEEEKAKELERKKAPLFRFQQGASIQSIPPPIHPYAKKLITMRKYVPLWYFTLDARLEGKRFTSESIDNSRLLLSPDDEDSNNPSLKLVGSHTARASPNAVPDSHLPWAQIFRAKNGFLDALKLGNYPNEFIAMFAGFYTNMDMHREMDEVDGERVMAHYHNEMRIAWYDAMDRGKPFDLAVISENVSTQTLTDFNTHSSLSQLAEC</sequence>
<dbReference type="EMBL" id="MU806014">
    <property type="protein sequence ID" value="KAJ3842186.1"/>
    <property type="molecule type" value="Genomic_DNA"/>
</dbReference>
<feature type="region of interest" description="Disordered" evidence="1">
    <location>
        <begin position="75"/>
        <end position="102"/>
    </location>
</feature>
<evidence type="ECO:0000313" key="3">
    <source>
        <dbReference type="Proteomes" id="UP001163846"/>
    </source>
</evidence>
<proteinExistence type="predicted"/>
<comment type="caution">
    <text evidence="2">The sequence shown here is derived from an EMBL/GenBank/DDBJ whole genome shotgun (WGS) entry which is preliminary data.</text>
</comment>
<gene>
    <name evidence="2" type="ORF">F5878DRAFT_608374</name>
</gene>
<protein>
    <submittedName>
        <fullName evidence="2">Uncharacterized protein</fullName>
    </submittedName>
</protein>
<evidence type="ECO:0000256" key="1">
    <source>
        <dbReference type="SAM" id="MobiDB-lite"/>
    </source>
</evidence>
<dbReference type="AlphaFoldDB" id="A0AA38PGB0"/>
<organism evidence="2 3">
    <name type="scientific">Lentinula raphanica</name>
    <dbReference type="NCBI Taxonomy" id="153919"/>
    <lineage>
        <taxon>Eukaryota</taxon>
        <taxon>Fungi</taxon>
        <taxon>Dikarya</taxon>
        <taxon>Basidiomycota</taxon>
        <taxon>Agaricomycotina</taxon>
        <taxon>Agaricomycetes</taxon>
        <taxon>Agaricomycetidae</taxon>
        <taxon>Agaricales</taxon>
        <taxon>Marasmiineae</taxon>
        <taxon>Omphalotaceae</taxon>
        <taxon>Lentinula</taxon>
    </lineage>
</organism>
<dbReference type="Proteomes" id="UP001163846">
    <property type="component" value="Unassembled WGS sequence"/>
</dbReference>